<dbReference type="RefSeq" id="WP_060062748.1">
    <property type="nucleotide sequence ID" value="NZ_CM003772.1"/>
</dbReference>
<dbReference type="EMBL" id="LNJU01000005">
    <property type="protein sequence ID" value="KWZ53348.1"/>
    <property type="molecule type" value="Genomic_DNA"/>
</dbReference>
<accession>A0AA40R538</accession>
<protein>
    <submittedName>
        <fullName evidence="2">Uncharacterized protein</fullName>
    </submittedName>
</protein>
<sequence>MRSLEGKHQIEEAARRGARPAGVADAGVTASSIYIEARDGVLVKWIVNANADDTGRLDHLMIKCTDRAAVVSHMNHVSTSIRAMRTAGVWRPFVRTDS</sequence>
<dbReference type="AlphaFoldDB" id="A0AA40R538"/>
<dbReference type="Proteomes" id="UP000070119">
    <property type="component" value="Chromosome 2"/>
</dbReference>
<feature type="compositionally biased region" description="Basic and acidic residues" evidence="1">
    <location>
        <begin position="1"/>
        <end position="15"/>
    </location>
</feature>
<name>A0AA40R538_9BURK</name>
<reference evidence="2 3" key="1">
    <citation type="submission" date="2015-11" db="EMBL/GenBank/DDBJ databases">
        <authorList>
            <person name="Sahl J."/>
            <person name="Wagner D."/>
            <person name="Keim P."/>
        </authorList>
    </citation>
    <scope>NUCLEOTIDE SEQUENCE [LARGE SCALE GENOMIC DNA]</scope>
    <source>
        <strain evidence="2 3">MSMB1157</strain>
    </source>
</reference>
<feature type="region of interest" description="Disordered" evidence="1">
    <location>
        <begin position="1"/>
        <end position="24"/>
    </location>
</feature>
<evidence type="ECO:0000313" key="2">
    <source>
        <dbReference type="EMBL" id="KWZ53348.1"/>
    </source>
</evidence>
<organism evidence="2 3">
    <name type="scientific">Burkholderia ubonensis</name>
    <dbReference type="NCBI Taxonomy" id="101571"/>
    <lineage>
        <taxon>Bacteria</taxon>
        <taxon>Pseudomonadati</taxon>
        <taxon>Pseudomonadota</taxon>
        <taxon>Betaproteobacteria</taxon>
        <taxon>Burkholderiales</taxon>
        <taxon>Burkholderiaceae</taxon>
        <taxon>Burkholderia</taxon>
        <taxon>Burkholderia cepacia complex</taxon>
    </lineage>
</organism>
<proteinExistence type="predicted"/>
<comment type="caution">
    <text evidence="2">The sequence shown here is derived from an EMBL/GenBank/DDBJ whole genome shotgun (WGS) entry which is preliminary data.</text>
</comment>
<evidence type="ECO:0000256" key="1">
    <source>
        <dbReference type="SAM" id="MobiDB-lite"/>
    </source>
</evidence>
<gene>
    <name evidence="2" type="ORF">WK57_30635</name>
</gene>
<evidence type="ECO:0000313" key="3">
    <source>
        <dbReference type="Proteomes" id="UP000070119"/>
    </source>
</evidence>